<dbReference type="Pfam" id="PF00589">
    <property type="entry name" value="Phage_integrase"/>
    <property type="match status" value="1"/>
</dbReference>
<evidence type="ECO:0000313" key="8">
    <source>
        <dbReference type="EMBL" id="QHT65656.1"/>
    </source>
</evidence>
<evidence type="ECO:0000256" key="5">
    <source>
        <dbReference type="PROSITE-ProRule" id="PRU01248"/>
    </source>
</evidence>
<dbReference type="PROSITE" id="PS51900">
    <property type="entry name" value="CB"/>
    <property type="match status" value="1"/>
</dbReference>
<dbReference type="GO" id="GO:0015074">
    <property type="term" value="P:DNA integration"/>
    <property type="evidence" value="ECO:0007669"/>
    <property type="project" value="UniProtKB-KW"/>
</dbReference>
<gene>
    <name evidence="8" type="ORF">GXP67_02730</name>
</gene>
<evidence type="ECO:0000256" key="3">
    <source>
        <dbReference type="ARBA" id="ARBA00023125"/>
    </source>
</evidence>
<feature type="domain" description="Tyr recombinase" evidence="6">
    <location>
        <begin position="120"/>
        <end position="294"/>
    </location>
</feature>
<dbReference type="InterPro" id="IPR013762">
    <property type="entry name" value="Integrase-like_cat_sf"/>
</dbReference>
<keyword evidence="9" id="KW-1185">Reference proteome</keyword>
<dbReference type="RefSeq" id="WP_162441738.1">
    <property type="nucleotide sequence ID" value="NZ_CP048222.1"/>
</dbReference>
<dbReference type="SUPFAM" id="SSF56349">
    <property type="entry name" value="DNA breaking-rejoining enzymes"/>
    <property type="match status" value="1"/>
</dbReference>
<dbReference type="InterPro" id="IPR010998">
    <property type="entry name" value="Integrase_recombinase_N"/>
</dbReference>
<organism evidence="8 9">
    <name type="scientific">Rhodocytophaga rosea</name>
    <dbReference type="NCBI Taxonomy" id="2704465"/>
    <lineage>
        <taxon>Bacteria</taxon>
        <taxon>Pseudomonadati</taxon>
        <taxon>Bacteroidota</taxon>
        <taxon>Cytophagia</taxon>
        <taxon>Cytophagales</taxon>
        <taxon>Rhodocytophagaceae</taxon>
        <taxon>Rhodocytophaga</taxon>
    </lineage>
</organism>
<reference evidence="8 9" key="1">
    <citation type="submission" date="2020-01" db="EMBL/GenBank/DDBJ databases">
        <authorList>
            <person name="Kim M.K."/>
        </authorList>
    </citation>
    <scope>NUCLEOTIDE SEQUENCE [LARGE SCALE GENOMIC DNA]</scope>
    <source>
        <strain evidence="8 9">172606-1</strain>
    </source>
</reference>
<evidence type="ECO:0000256" key="1">
    <source>
        <dbReference type="ARBA" id="ARBA00008857"/>
    </source>
</evidence>
<accession>A0A6C0GCH1</accession>
<dbReference type="Gene3D" id="1.10.443.10">
    <property type="entry name" value="Intergrase catalytic core"/>
    <property type="match status" value="1"/>
</dbReference>
<protein>
    <submittedName>
        <fullName evidence="8">Tyrosine-type recombinase/integrase</fullName>
    </submittedName>
</protein>
<dbReference type="PANTHER" id="PTHR30349">
    <property type="entry name" value="PHAGE INTEGRASE-RELATED"/>
    <property type="match status" value="1"/>
</dbReference>
<dbReference type="KEGG" id="rhoz:GXP67_02730"/>
<keyword evidence="4" id="KW-0233">DNA recombination</keyword>
<dbReference type="EMBL" id="CP048222">
    <property type="protein sequence ID" value="QHT65656.1"/>
    <property type="molecule type" value="Genomic_DNA"/>
</dbReference>
<sequence>MSTPNTDTHPTFIQQACLKVSEFSHLYNKLERDISLSGRSLSTLKNYSRHMAQIALYYNQLPTELDEDQVRDYLWMLQKKTHKPSKSSFKHAVYGLRLLYRFTGSDDRAIRLPSIPREHKLPVVLSKSEVKALLKAPRLLKHRVLLALIYSAGLRMQEVCRLEISDIDFDRMQIHIRQSKGRKDRYVPLSSLMKRGLLSYLSACKPHHYLFNGKEYGSPLSREGVQWMMRDSVSKAGIQKKGVCVHTLRHSYATHLLEDGLDIVSIKELLGHSFLETTLVYLHIAGLGRKAPFSPLDTLYTKEA</sequence>
<dbReference type="InterPro" id="IPR044068">
    <property type="entry name" value="CB"/>
</dbReference>
<dbReference type="InterPro" id="IPR050090">
    <property type="entry name" value="Tyrosine_recombinase_XerCD"/>
</dbReference>
<evidence type="ECO:0000259" key="7">
    <source>
        <dbReference type="PROSITE" id="PS51900"/>
    </source>
</evidence>
<dbReference type="PROSITE" id="PS51898">
    <property type="entry name" value="TYR_RECOMBINASE"/>
    <property type="match status" value="1"/>
</dbReference>
<keyword evidence="2" id="KW-0229">DNA integration</keyword>
<dbReference type="Proteomes" id="UP000480178">
    <property type="component" value="Chromosome"/>
</dbReference>
<dbReference type="InterPro" id="IPR011010">
    <property type="entry name" value="DNA_brk_join_enz"/>
</dbReference>
<name>A0A6C0GCH1_9BACT</name>
<comment type="similarity">
    <text evidence="1">Belongs to the 'phage' integrase family.</text>
</comment>
<evidence type="ECO:0000259" key="6">
    <source>
        <dbReference type="PROSITE" id="PS51898"/>
    </source>
</evidence>
<dbReference type="InterPro" id="IPR002104">
    <property type="entry name" value="Integrase_catalytic"/>
</dbReference>
<dbReference type="Gene3D" id="1.10.150.130">
    <property type="match status" value="1"/>
</dbReference>
<dbReference type="GO" id="GO:0006310">
    <property type="term" value="P:DNA recombination"/>
    <property type="evidence" value="ECO:0007669"/>
    <property type="project" value="UniProtKB-KW"/>
</dbReference>
<dbReference type="Pfam" id="PF13495">
    <property type="entry name" value="Phage_int_SAM_4"/>
    <property type="match status" value="1"/>
</dbReference>
<evidence type="ECO:0000256" key="2">
    <source>
        <dbReference type="ARBA" id="ARBA00022908"/>
    </source>
</evidence>
<dbReference type="AlphaFoldDB" id="A0A6C0GCH1"/>
<keyword evidence="3 5" id="KW-0238">DNA-binding</keyword>
<dbReference type="InterPro" id="IPR004107">
    <property type="entry name" value="Integrase_SAM-like_N"/>
</dbReference>
<dbReference type="PANTHER" id="PTHR30349:SF64">
    <property type="entry name" value="PROPHAGE INTEGRASE INTD-RELATED"/>
    <property type="match status" value="1"/>
</dbReference>
<evidence type="ECO:0000313" key="9">
    <source>
        <dbReference type="Proteomes" id="UP000480178"/>
    </source>
</evidence>
<evidence type="ECO:0000256" key="4">
    <source>
        <dbReference type="ARBA" id="ARBA00023172"/>
    </source>
</evidence>
<dbReference type="GO" id="GO:0003677">
    <property type="term" value="F:DNA binding"/>
    <property type="evidence" value="ECO:0007669"/>
    <property type="project" value="UniProtKB-UniRule"/>
</dbReference>
<proteinExistence type="inferred from homology"/>
<feature type="domain" description="Core-binding (CB)" evidence="7">
    <location>
        <begin position="21"/>
        <end position="104"/>
    </location>
</feature>